<keyword evidence="8 11" id="KW-1133">Transmembrane helix</keyword>
<evidence type="ECO:0000256" key="8">
    <source>
        <dbReference type="ARBA" id="ARBA00022989"/>
    </source>
</evidence>
<dbReference type="GO" id="GO:0016020">
    <property type="term" value="C:membrane"/>
    <property type="evidence" value="ECO:0007669"/>
    <property type="project" value="UniProtKB-SubCell"/>
</dbReference>
<evidence type="ECO:0000259" key="12">
    <source>
        <dbReference type="PROSITE" id="PS50939"/>
    </source>
</evidence>
<feature type="transmembrane region" description="Helical" evidence="11">
    <location>
        <begin position="175"/>
        <end position="198"/>
    </location>
</feature>
<dbReference type="InterPro" id="IPR006593">
    <property type="entry name" value="Cyt_b561/ferric_Rdtase_TM"/>
</dbReference>
<proteinExistence type="predicted"/>
<feature type="transmembrane region" description="Helical" evidence="11">
    <location>
        <begin position="129"/>
        <end position="155"/>
    </location>
</feature>
<evidence type="ECO:0000313" key="13">
    <source>
        <dbReference type="Proteomes" id="UP000887575"/>
    </source>
</evidence>
<reference evidence="14" key="1">
    <citation type="submission" date="2024-02" db="UniProtKB">
        <authorList>
            <consortium name="WormBaseParasite"/>
        </authorList>
    </citation>
    <scope>IDENTIFICATION</scope>
</reference>
<keyword evidence="13" id="KW-1185">Reference proteome</keyword>
<dbReference type="SMART" id="SM00665">
    <property type="entry name" value="B561"/>
    <property type="match status" value="1"/>
</dbReference>
<dbReference type="PROSITE" id="PS50939">
    <property type="entry name" value="CYTOCHROME_B561"/>
    <property type="match status" value="1"/>
</dbReference>
<keyword evidence="9" id="KW-0408">Iron</keyword>
<keyword evidence="6" id="KW-0479">Metal-binding</keyword>
<sequence length="202" mass="22855">MGSRRRSSIYPLSDVDLAAESLSSTHSARRDDPILPTFSPLDLFTWASFEVTMIVCQFAGFAHIFLVSHFYGRIVGGIKYDETPNYHGLFMTYGLVFFNGEAILAYRFMRNEAKILSKLVHATCGNQHVYTFHSWFGIAIMAAYIIQFLFGLFNYGLPGVPIEVRQALMPYHRTVGLALFGCSVAQVLLGHFSFLYLYRPPL</sequence>
<keyword evidence="3" id="KW-0813">Transport</keyword>
<keyword evidence="4" id="KW-0349">Heme</keyword>
<dbReference type="GO" id="GO:0046872">
    <property type="term" value="F:metal ion binding"/>
    <property type="evidence" value="ECO:0007669"/>
    <property type="project" value="UniProtKB-KW"/>
</dbReference>
<evidence type="ECO:0000256" key="10">
    <source>
        <dbReference type="ARBA" id="ARBA00023136"/>
    </source>
</evidence>
<organism evidence="13 14">
    <name type="scientific">Mesorhabditis belari</name>
    <dbReference type="NCBI Taxonomy" id="2138241"/>
    <lineage>
        <taxon>Eukaryota</taxon>
        <taxon>Metazoa</taxon>
        <taxon>Ecdysozoa</taxon>
        <taxon>Nematoda</taxon>
        <taxon>Chromadorea</taxon>
        <taxon>Rhabditida</taxon>
        <taxon>Rhabditina</taxon>
        <taxon>Rhabditomorpha</taxon>
        <taxon>Rhabditoidea</taxon>
        <taxon>Rhabditidae</taxon>
        <taxon>Mesorhabditinae</taxon>
        <taxon>Mesorhabditis</taxon>
    </lineage>
</organism>
<evidence type="ECO:0000256" key="4">
    <source>
        <dbReference type="ARBA" id="ARBA00022617"/>
    </source>
</evidence>
<dbReference type="PANTHER" id="PTHR10106:SF50">
    <property type="entry name" value="CYTOCHROME B561 DOMAIN-CONTAINING PROTEIN"/>
    <property type="match status" value="1"/>
</dbReference>
<comment type="subcellular location">
    <subcellularLocation>
        <location evidence="2">Membrane</location>
        <topology evidence="2">Multi-pass membrane protein</topology>
    </subcellularLocation>
</comment>
<evidence type="ECO:0000256" key="6">
    <source>
        <dbReference type="ARBA" id="ARBA00022723"/>
    </source>
</evidence>
<dbReference type="Gene3D" id="1.20.120.1770">
    <property type="match status" value="2"/>
</dbReference>
<feature type="transmembrane region" description="Helical" evidence="11">
    <location>
        <begin position="86"/>
        <end position="108"/>
    </location>
</feature>
<dbReference type="AlphaFoldDB" id="A0AAF3FMS1"/>
<accession>A0AAF3FMS1</accession>
<dbReference type="Pfam" id="PF03188">
    <property type="entry name" value="Cytochrom_B561"/>
    <property type="match status" value="2"/>
</dbReference>
<evidence type="ECO:0000256" key="7">
    <source>
        <dbReference type="ARBA" id="ARBA00022982"/>
    </source>
</evidence>
<evidence type="ECO:0000256" key="3">
    <source>
        <dbReference type="ARBA" id="ARBA00022448"/>
    </source>
</evidence>
<name>A0AAF3FMS1_9BILA</name>
<evidence type="ECO:0000256" key="2">
    <source>
        <dbReference type="ARBA" id="ARBA00004141"/>
    </source>
</evidence>
<evidence type="ECO:0000256" key="11">
    <source>
        <dbReference type="SAM" id="Phobius"/>
    </source>
</evidence>
<feature type="transmembrane region" description="Helical" evidence="11">
    <location>
        <begin position="43"/>
        <end position="66"/>
    </location>
</feature>
<dbReference type="PANTHER" id="PTHR10106">
    <property type="entry name" value="CYTOCHROME B561-RELATED"/>
    <property type="match status" value="1"/>
</dbReference>
<feature type="domain" description="Cytochrome b561" evidence="12">
    <location>
        <begin position="55"/>
        <end position="202"/>
    </location>
</feature>
<keyword evidence="5 11" id="KW-0812">Transmembrane</keyword>
<dbReference type="InterPro" id="IPR043205">
    <property type="entry name" value="CYB561/CYBRD1-like"/>
</dbReference>
<comment type="cofactor">
    <cofactor evidence="1">
        <name>heme b</name>
        <dbReference type="ChEBI" id="CHEBI:60344"/>
    </cofactor>
</comment>
<keyword evidence="10 11" id="KW-0472">Membrane</keyword>
<evidence type="ECO:0000313" key="14">
    <source>
        <dbReference type="WBParaSite" id="MBELARI_LOCUS8475"/>
    </source>
</evidence>
<dbReference type="WBParaSite" id="MBELARI_LOCUS8475">
    <property type="protein sequence ID" value="MBELARI_LOCUS8475"/>
    <property type="gene ID" value="MBELARI_LOCUS8475"/>
</dbReference>
<evidence type="ECO:0000256" key="1">
    <source>
        <dbReference type="ARBA" id="ARBA00001970"/>
    </source>
</evidence>
<dbReference type="Proteomes" id="UP000887575">
    <property type="component" value="Unassembled WGS sequence"/>
</dbReference>
<evidence type="ECO:0000256" key="5">
    <source>
        <dbReference type="ARBA" id="ARBA00022692"/>
    </source>
</evidence>
<dbReference type="GO" id="GO:0016491">
    <property type="term" value="F:oxidoreductase activity"/>
    <property type="evidence" value="ECO:0007669"/>
    <property type="project" value="InterPro"/>
</dbReference>
<protein>
    <recommendedName>
        <fullName evidence="12">Cytochrome b561 domain-containing protein</fullName>
    </recommendedName>
</protein>
<evidence type="ECO:0000256" key="9">
    <source>
        <dbReference type="ARBA" id="ARBA00023004"/>
    </source>
</evidence>
<keyword evidence="7" id="KW-0249">Electron transport</keyword>